<evidence type="ECO:0000256" key="2">
    <source>
        <dbReference type="SAM" id="SignalP"/>
    </source>
</evidence>
<proteinExistence type="predicted"/>
<dbReference type="AlphaFoldDB" id="A0A8H7ZR82"/>
<evidence type="ECO:0000313" key="3">
    <source>
        <dbReference type="EMBL" id="KAG5457729.1"/>
    </source>
</evidence>
<dbReference type="InterPro" id="IPR008972">
    <property type="entry name" value="Cupredoxin"/>
</dbReference>
<comment type="caution">
    <text evidence="3">The sequence shown here is derived from an EMBL/GenBank/DDBJ whole genome shotgun (WGS) entry which is preliminary data.</text>
</comment>
<gene>
    <name evidence="3" type="ORF">BJ554DRAFT_2183</name>
</gene>
<dbReference type="SUPFAM" id="SSF49503">
    <property type="entry name" value="Cupredoxins"/>
    <property type="match status" value="1"/>
</dbReference>
<evidence type="ECO:0008006" key="5">
    <source>
        <dbReference type="Google" id="ProtNLM"/>
    </source>
</evidence>
<keyword evidence="4" id="KW-1185">Reference proteome</keyword>
<protein>
    <recommendedName>
        <fullName evidence="5">Extracellular serine-rich protein</fullName>
    </recommendedName>
</protein>
<feature type="signal peptide" evidence="2">
    <location>
        <begin position="1"/>
        <end position="17"/>
    </location>
</feature>
<organism evidence="3 4">
    <name type="scientific">Olpidium bornovanus</name>
    <dbReference type="NCBI Taxonomy" id="278681"/>
    <lineage>
        <taxon>Eukaryota</taxon>
        <taxon>Fungi</taxon>
        <taxon>Fungi incertae sedis</taxon>
        <taxon>Olpidiomycota</taxon>
        <taxon>Olpidiomycotina</taxon>
        <taxon>Olpidiomycetes</taxon>
        <taxon>Olpidiales</taxon>
        <taxon>Olpidiaceae</taxon>
        <taxon>Olpidium</taxon>
    </lineage>
</organism>
<keyword evidence="2" id="KW-0732">Signal</keyword>
<feature type="compositionally biased region" description="Low complexity" evidence="1">
    <location>
        <begin position="149"/>
        <end position="181"/>
    </location>
</feature>
<feature type="chain" id="PRO_5034369865" description="Extracellular serine-rich protein" evidence="2">
    <location>
        <begin position="18"/>
        <end position="221"/>
    </location>
</feature>
<feature type="non-terminal residue" evidence="3">
    <location>
        <position position="221"/>
    </location>
</feature>
<sequence>MQLLIISLGLLASAAYAKVLEIQVGNPTAATDPEKLSFSPDVQQVDPGDTVRFVFNGNHTVTQQPTFGACVKGAAVAGETPFDSEVKVKGETFDLPASVLVPGSTINYYCKIKEGAHCRDPNNMQGAIFVRSAGPASPDVEAPADAADSVESAEPAETAAPATDDSADGPAGAPADAVTPDELAEAPGGEFDALPIFGEAQEAQAPPGTVRSDASVASAGM</sequence>
<dbReference type="Proteomes" id="UP000673691">
    <property type="component" value="Unassembled WGS sequence"/>
</dbReference>
<dbReference type="OrthoDB" id="2331100at2759"/>
<evidence type="ECO:0000313" key="4">
    <source>
        <dbReference type="Proteomes" id="UP000673691"/>
    </source>
</evidence>
<dbReference type="Gene3D" id="2.60.40.420">
    <property type="entry name" value="Cupredoxins - blue copper proteins"/>
    <property type="match status" value="1"/>
</dbReference>
<feature type="region of interest" description="Disordered" evidence="1">
    <location>
        <begin position="134"/>
        <end position="221"/>
    </location>
</feature>
<accession>A0A8H7ZR82</accession>
<name>A0A8H7ZR82_9FUNG</name>
<reference evidence="3 4" key="1">
    <citation type="journal article" name="Sci. Rep.">
        <title>Genome-scale phylogenetic analyses confirm Olpidium as the closest living zoosporic fungus to the non-flagellated, terrestrial fungi.</title>
        <authorList>
            <person name="Chang Y."/>
            <person name="Rochon D."/>
            <person name="Sekimoto S."/>
            <person name="Wang Y."/>
            <person name="Chovatia M."/>
            <person name="Sandor L."/>
            <person name="Salamov A."/>
            <person name="Grigoriev I.V."/>
            <person name="Stajich J.E."/>
            <person name="Spatafora J.W."/>
        </authorList>
    </citation>
    <scope>NUCLEOTIDE SEQUENCE [LARGE SCALE GENOMIC DNA]</scope>
    <source>
        <strain evidence="3">S191</strain>
    </source>
</reference>
<evidence type="ECO:0000256" key="1">
    <source>
        <dbReference type="SAM" id="MobiDB-lite"/>
    </source>
</evidence>
<dbReference type="EMBL" id="JAEFCI010009575">
    <property type="protein sequence ID" value="KAG5457729.1"/>
    <property type="molecule type" value="Genomic_DNA"/>
</dbReference>